<dbReference type="HOGENOM" id="CLU_1571603_0_0_1"/>
<dbReference type="EMBL" id="KN824310">
    <property type="protein sequence ID" value="KIM25949.1"/>
    <property type="molecule type" value="Genomic_DNA"/>
</dbReference>
<name>A0A0C3B167_SERVB</name>
<keyword evidence="2" id="KW-1185">Reference proteome</keyword>
<proteinExistence type="predicted"/>
<accession>A0A0C3B167</accession>
<dbReference type="AlphaFoldDB" id="A0A0C3B167"/>
<evidence type="ECO:0000313" key="2">
    <source>
        <dbReference type="Proteomes" id="UP000054097"/>
    </source>
</evidence>
<reference evidence="2" key="2">
    <citation type="submission" date="2015-01" db="EMBL/GenBank/DDBJ databases">
        <title>Evolutionary Origins and Diversification of the Mycorrhizal Mutualists.</title>
        <authorList>
            <consortium name="DOE Joint Genome Institute"/>
            <consortium name="Mycorrhizal Genomics Consortium"/>
            <person name="Kohler A."/>
            <person name="Kuo A."/>
            <person name="Nagy L.G."/>
            <person name="Floudas D."/>
            <person name="Copeland A."/>
            <person name="Barry K.W."/>
            <person name="Cichocki N."/>
            <person name="Veneault-Fourrey C."/>
            <person name="LaButti K."/>
            <person name="Lindquist E.A."/>
            <person name="Lipzen A."/>
            <person name="Lundell T."/>
            <person name="Morin E."/>
            <person name="Murat C."/>
            <person name="Riley R."/>
            <person name="Ohm R."/>
            <person name="Sun H."/>
            <person name="Tunlid A."/>
            <person name="Henrissat B."/>
            <person name="Grigoriev I.V."/>
            <person name="Hibbett D.S."/>
            <person name="Martin F."/>
        </authorList>
    </citation>
    <scope>NUCLEOTIDE SEQUENCE [LARGE SCALE GENOMIC DNA]</scope>
    <source>
        <strain evidence="2">MAFF 305830</strain>
    </source>
</reference>
<protein>
    <submittedName>
        <fullName evidence="1">Uncharacterized protein</fullName>
    </submittedName>
</protein>
<dbReference type="OrthoDB" id="8117402at2759"/>
<organism evidence="1 2">
    <name type="scientific">Serendipita vermifera MAFF 305830</name>
    <dbReference type="NCBI Taxonomy" id="933852"/>
    <lineage>
        <taxon>Eukaryota</taxon>
        <taxon>Fungi</taxon>
        <taxon>Dikarya</taxon>
        <taxon>Basidiomycota</taxon>
        <taxon>Agaricomycotina</taxon>
        <taxon>Agaricomycetes</taxon>
        <taxon>Sebacinales</taxon>
        <taxon>Serendipitaceae</taxon>
        <taxon>Serendipita</taxon>
    </lineage>
</organism>
<dbReference type="Proteomes" id="UP000054097">
    <property type="component" value="Unassembled WGS sequence"/>
</dbReference>
<evidence type="ECO:0000313" key="1">
    <source>
        <dbReference type="EMBL" id="KIM25949.1"/>
    </source>
</evidence>
<sequence length="170" mass="19687">MESALVYNSKPLTTMISYHENKLPESSAIYNCPSPPNSATAMTSEQHACVSDPCFLRRLLPHPHQEHLRKAVCDIMTTNWWRQNEPEPEGVFGIFIDIIAHQQYQCVFCLMLNSRMDRAIAHCRKHLHHRPFYCNGEKCRNGPGACGSRFFTRECLTAHRKHHIITLQRQ</sequence>
<gene>
    <name evidence="1" type="ORF">M408DRAFT_202807</name>
</gene>
<reference evidence="1 2" key="1">
    <citation type="submission" date="2014-04" db="EMBL/GenBank/DDBJ databases">
        <authorList>
            <consortium name="DOE Joint Genome Institute"/>
            <person name="Kuo A."/>
            <person name="Zuccaro A."/>
            <person name="Kohler A."/>
            <person name="Nagy L.G."/>
            <person name="Floudas D."/>
            <person name="Copeland A."/>
            <person name="Barry K.W."/>
            <person name="Cichocki N."/>
            <person name="Veneault-Fourrey C."/>
            <person name="LaButti K."/>
            <person name="Lindquist E.A."/>
            <person name="Lipzen A."/>
            <person name="Lundell T."/>
            <person name="Morin E."/>
            <person name="Murat C."/>
            <person name="Sun H."/>
            <person name="Tunlid A."/>
            <person name="Henrissat B."/>
            <person name="Grigoriev I.V."/>
            <person name="Hibbett D.S."/>
            <person name="Martin F."/>
            <person name="Nordberg H.P."/>
            <person name="Cantor M.N."/>
            <person name="Hua S.X."/>
        </authorList>
    </citation>
    <scope>NUCLEOTIDE SEQUENCE [LARGE SCALE GENOMIC DNA]</scope>
    <source>
        <strain evidence="1 2">MAFF 305830</strain>
    </source>
</reference>